<proteinExistence type="predicted"/>
<sequence>MKFRARRLAPLGLVPMAALAIGIGAPAMPALAQGQAGTTLSQYVTATPHWTNTYHWTIQKSATPTTVNVAQGQSAPVNYTINLARDNGTEEAYITGAVCITNGGAIATENLASTLTVTQPPMTTPIATQPLNVSGHPVLAAGETYCYQYRVNVPIPPDAGQAYKVTADTTITNHSGHLGVPFGPSTSASFDWPLSITPVHSEVRLTDSFAGNLGTYSSSQSVPYTRTFTCGDAGTQTNTASLTYTDDNTPGPSASASVQVTCSSKGCTYTIGYWATHEQATTALLPITLGTEGGQKSITVDNWAEASYIFPPTFSGNASNGINRLYAQLLAAKLNIANGASDTAVSGTIAAADAFLATHNSADWGSLNVAERGMVNSWATTLDRYNNGIIGPGHCNELPGGTPGGTC</sequence>
<dbReference type="RefSeq" id="WP_268756234.1">
    <property type="nucleotide sequence ID" value="NZ_CP113836.1"/>
</dbReference>
<name>A0ABY7B1C6_9PSEU</name>
<feature type="signal peptide" evidence="1">
    <location>
        <begin position="1"/>
        <end position="32"/>
    </location>
</feature>
<dbReference type="EMBL" id="CP113836">
    <property type="protein sequence ID" value="WAL66094.1"/>
    <property type="molecule type" value="Genomic_DNA"/>
</dbReference>
<accession>A0ABY7B1C6</accession>
<protein>
    <submittedName>
        <fullName evidence="2">Uncharacterized protein</fullName>
    </submittedName>
</protein>
<keyword evidence="3" id="KW-1185">Reference proteome</keyword>
<keyword evidence="1" id="KW-0732">Signal</keyword>
<reference evidence="2" key="1">
    <citation type="submission" date="2022-11" db="EMBL/GenBank/DDBJ databases">
        <authorList>
            <person name="Mo P."/>
        </authorList>
    </citation>
    <scope>NUCLEOTIDE SEQUENCE</scope>
    <source>
        <strain evidence="2">HUAS 11-8</strain>
    </source>
</reference>
<dbReference type="Proteomes" id="UP001163203">
    <property type="component" value="Chromosome"/>
</dbReference>
<evidence type="ECO:0000313" key="3">
    <source>
        <dbReference type="Proteomes" id="UP001163203"/>
    </source>
</evidence>
<gene>
    <name evidence="2" type="ORF">ORV05_35505</name>
</gene>
<evidence type="ECO:0000313" key="2">
    <source>
        <dbReference type="EMBL" id="WAL66094.1"/>
    </source>
</evidence>
<organism evidence="2 3">
    <name type="scientific">Amycolatopsis cynarae</name>
    <dbReference type="NCBI Taxonomy" id="2995223"/>
    <lineage>
        <taxon>Bacteria</taxon>
        <taxon>Bacillati</taxon>
        <taxon>Actinomycetota</taxon>
        <taxon>Actinomycetes</taxon>
        <taxon>Pseudonocardiales</taxon>
        <taxon>Pseudonocardiaceae</taxon>
        <taxon>Amycolatopsis</taxon>
    </lineage>
</organism>
<feature type="chain" id="PRO_5047155250" evidence="1">
    <location>
        <begin position="33"/>
        <end position="407"/>
    </location>
</feature>
<evidence type="ECO:0000256" key="1">
    <source>
        <dbReference type="SAM" id="SignalP"/>
    </source>
</evidence>